<evidence type="ECO:0000313" key="3">
    <source>
        <dbReference type="Proteomes" id="UP001054945"/>
    </source>
</evidence>
<dbReference type="AlphaFoldDB" id="A0AAV4XDY1"/>
<name>A0AAV4XDY1_CAEEX</name>
<gene>
    <name evidence="2" type="ORF">CEXT_779371</name>
</gene>
<evidence type="ECO:0000313" key="2">
    <source>
        <dbReference type="EMBL" id="GIY92204.1"/>
    </source>
</evidence>
<proteinExistence type="predicted"/>
<protein>
    <submittedName>
        <fullName evidence="2">Uncharacterized protein</fullName>
    </submittedName>
</protein>
<dbReference type="Proteomes" id="UP001054945">
    <property type="component" value="Unassembled WGS sequence"/>
</dbReference>
<sequence>MLSSQKFIVLCLISLLSTAFVSAHHGNQGGGGGLGEILVAGLIAKMLSEHHHKGHHHSHPIYIQYLSMVIIKSDETM</sequence>
<reference evidence="2 3" key="1">
    <citation type="submission" date="2021-06" db="EMBL/GenBank/DDBJ databases">
        <title>Caerostris extrusa draft genome.</title>
        <authorList>
            <person name="Kono N."/>
            <person name="Arakawa K."/>
        </authorList>
    </citation>
    <scope>NUCLEOTIDE SEQUENCE [LARGE SCALE GENOMIC DNA]</scope>
</reference>
<keyword evidence="1" id="KW-0732">Signal</keyword>
<comment type="caution">
    <text evidence="2">The sequence shown here is derived from an EMBL/GenBank/DDBJ whole genome shotgun (WGS) entry which is preliminary data.</text>
</comment>
<dbReference type="EMBL" id="BPLR01000112">
    <property type="protein sequence ID" value="GIY92204.1"/>
    <property type="molecule type" value="Genomic_DNA"/>
</dbReference>
<accession>A0AAV4XDY1</accession>
<evidence type="ECO:0000256" key="1">
    <source>
        <dbReference type="SAM" id="SignalP"/>
    </source>
</evidence>
<keyword evidence="3" id="KW-1185">Reference proteome</keyword>
<feature type="signal peptide" evidence="1">
    <location>
        <begin position="1"/>
        <end position="23"/>
    </location>
</feature>
<feature type="chain" id="PRO_5043427935" evidence="1">
    <location>
        <begin position="24"/>
        <end position="77"/>
    </location>
</feature>
<organism evidence="2 3">
    <name type="scientific">Caerostris extrusa</name>
    <name type="common">Bark spider</name>
    <name type="synonym">Caerostris bankana</name>
    <dbReference type="NCBI Taxonomy" id="172846"/>
    <lineage>
        <taxon>Eukaryota</taxon>
        <taxon>Metazoa</taxon>
        <taxon>Ecdysozoa</taxon>
        <taxon>Arthropoda</taxon>
        <taxon>Chelicerata</taxon>
        <taxon>Arachnida</taxon>
        <taxon>Araneae</taxon>
        <taxon>Araneomorphae</taxon>
        <taxon>Entelegynae</taxon>
        <taxon>Araneoidea</taxon>
        <taxon>Araneidae</taxon>
        <taxon>Caerostris</taxon>
    </lineage>
</organism>